<dbReference type="InParanoid" id="Q9NA52"/>
<dbReference type="SMR" id="Q9NA52"/>
<dbReference type="AGR" id="WB:WBGene00013526"/>
<feature type="compositionally biased region" description="Basic residues" evidence="1">
    <location>
        <begin position="470"/>
        <end position="488"/>
    </location>
</feature>
<dbReference type="STRING" id="6239.Y73F8A.20.1"/>
<keyword evidence="3" id="KW-1185">Reference proteome</keyword>
<organism evidence="2 3">
    <name type="scientific">Caenorhabditis elegans</name>
    <dbReference type="NCBI Taxonomy" id="6239"/>
    <lineage>
        <taxon>Eukaryota</taxon>
        <taxon>Metazoa</taxon>
        <taxon>Ecdysozoa</taxon>
        <taxon>Nematoda</taxon>
        <taxon>Chromadorea</taxon>
        <taxon>Rhabditida</taxon>
        <taxon>Rhabditina</taxon>
        <taxon>Rhabditomorpha</taxon>
        <taxon>Rhabditoidea</taxon>
        <taxon>Rhabditidae</taxon>
        <taxon>Peloderinae</taxon>
        <taxon>Caenorhabditis</taxon>
    </lineage>
</organism>
<feature type="region of interest" description="Disordered" evidence="1">
    <location>
        <begin position="1"/>
        <end position="22"/>
    </location>
</feature>
<dbReference type="SUPFAM" id="SSF56574">
    <property type="entry name" value="Serpins"/>
    <property type="match status" value="1"/>
</dbReference>
<evidence type="ECO:0000313" key="3">
    <source>
        <dbReference type="Proteomes" id="UP000001940"/>
    </source>
</evidence>
<feature type="region of interest" description="Disordered" evidence="1">
    <location>
        <begin position="456"/>
        <end position="541"/>
    </location>
</feature>
<dbReference type="OMA" id="HILMRAP"/>
<evidence type="ECO:0000313" key="2">
    <source>
        <dbReference type="EMBL" id="CAB60548.1"/>
    </source>
</evidence>
<dbReference type="eggNOG" id="ENOG502TH4B">
    <property type="taxonomic scope" value="Eukaryota"/>
</dbReference>
<dbReference type="RefSeq" id="NP_502855.1">
    <property type="nucleotide sequence ID" value="NM_070454.3"/>
</dbReference>
<proteinExistence type="predicted"/>
<dbReference type="Bgee" id="WBGene00013526">
    <property type="expression patterns" value="Expressed in adult organism and 1 other cell type or tissue"/>
</dbReference>
<feature type="compositionally biased region" description="Low complexity" evidence="1">
    <location>
        <begin position="489"/>
        <end position="511"/>
    </location>
</feature>
<dbReference type="HOGENOM" id="CLU_036536_0_0_1"/>
<dbReference type="UCSC" id="Y73F8A.20">
    <property type="organism name" value="c. elegans"/>
</dbReference>
<feature type="compositionally biased region" description="Basic residues" evidence="1">
    <location>
        <begin position="532"/>
        <end position="541"/>
    </location>
</feature>
<dbReference type="OrthoDB" id="5845797at2759"/>
<feature type="compositionally biased region" description="Basic and acidic residues" evidence="1">
    <location>
        <begin position="514"/>
        <end position="525"/>
    </location>
</feature>
<dbReference type="WormBase" id="Y73F8A.20">
    <property type="protein sequence ID" value="CE22992"/>
    <property type="gene ID" value="WBGene00013526"/>
</dbReference>
<reference evidence="2 3" key="1">
    <citation type="journal article" date="1998" name="Science">
        <title>Genome sequence of the nematode C. elegans: a platform for investigating biology.</title>
        <authorList>
            <consortium name="The C. elegans sequencing consortium"/>
            <person name="Sulson J.E."/>
            <person name="Waterston R."/>
        </authorList>
    </citation>
    <scope>NUCLEOTIDE SEQUENCE [LARGE SCALE GENOMIC DNA]</scope>
    <source>
        <strain evidence="2 3">Bristol N2</strain>
    </source>
</reference>
<name>Q9NA52_CAEEL</name>
<dbReference type="EMBL" id="BX284604">
    <property type="protein sequence ID" value="CAB60548.1"/>
    <property type="molecule type" value="Genomic_DNA"/>
</dbReference>
<feature type="compositionally biased region" description="Basic and acidic residues" evidence="1">
    <location>
        <begin position="459"/>
        <end position="469"/>
    </location>
</feature>
<protein>
    <submittedName>
        <fullName evidence="2">SERPIN domain-containing protein</fullName>
    </submittedName>
</protein>
<dbReference type="KEGG" id="cel:CELE_Y73F8A.20"/>
<feature type="compositionally biased region" description="Basic and acidic residues" evidence="1">
    <location>
        <begin position="1"/>
        <end position="12"/>
    </location>
</feature>
<accession>Q9NA52</accession>
<gene>
    <name evidence="2" type="ORF">CELE_Y73F8A.20</name>
    <name evidence="2 4" type="ORF">Y73F8A.20</name>
</gene>
<evidence type="ECO:0000313" key="4">
    <source>
        <dbReference type="WormBase" id="Y73F8A.20"/>
    </source>
</evidence>
<dbReference type="FunCoup" id="Q9NA52">
    <property type="interactions" value="101"/>
</dbReference>
<evidence type="ECO:0000256" key="1">
    <source>
        <dbReference type="SAM" id="MobiDB-lite"/>
    </source>
</evidence>
<dbReference type="Proteomes" id="UP000001940">
    <property type="component" value="Chromosome IV"/>
</dbReference>
<dbReference type="CTD" id="178430"/>
<sequence length="541" mass="61580">MSDISKSTESRSKKTRSKWNPFHKIVSIVTGKNQQSTESSNSSEGDSPAIRWTTACLNTTCPIFSRSPQFNMIYSPAPSLMMYVVVTLASEHAMTQTLQRLFGLTDKDMEEIREMSQKLSELGAPHQFYCFIRFLVDEQQTTTVSRELMIRSNDVATQQVFSSIRPSRVIKFLNTLTFHPVSVSRPALFTTNGYASAGLNATWHGEAKKAGLNRFACTFHRKKFEEFFEIRTTYRRVLMDHFEVIELPFTFGPSSTNFGSLLILRPHFIGNLPYSNRQLTTGALSKMLDTLYSSDWILDGHLLIPQFSASSCQDLWKNLMRHGVQPDLGQSQKAPPMASLWHWASLKVGSSGISANVKKNGEKSQTTLHKTFHDRISTDSLLEKHKSYSGRIDSPFSYIVMVHGIPIFTGSYFGSPPPKSSQVFINAPERIRHRRTIITKKRRNTKITRKQRLLRKVRKSEEKEKEKDRKRAKKALIKNSNLKKKRKSNSSSSSNGTTETSSTKSSSTSTKVVDVPKEKVIEKSKSSGWRRLANRIFRRKR</sequence>
<dbReference type="AlphaFoldDB" id="Q9NA52"/>
<dbReference type="InterPro" id="IPR036186">
    <property type="entry name" value="Serpin_sf"/>
</dbReference>
<dbReference type="GeneID" id="178430"/>
<dbReference type="PaxDb" id="6239-Y73F8A.20"/>